<dbReference type="InterPro" id="IPR023635">
    <property type="entry name" value="Peptide_deformylase"/>
</dbReference>
<protein>
    <submittedName>
        <fullName evidence="2">Peptide deformylase</fullName>
    </submittedName>
</protein>
<sequence>DTLEFQTDPPGLGLSAPQIGIFKRAFVARVRNRIKGFINPKILKFSKDEITILEGCLSIPQFYGHVIRPAEIDLKSQNIRGKTSKKHYKGLAARIIQHEIDHLNGILFIDHVHTQKGKMFINKKDKKGKEQFIEVAAISDNLLTGEKYNEKKSQ</sequence>
<dbReference type="Pfam" id="PF01327">
    <property type="entry name" value="Pep_deformylase"/>
    <property type="match status" value="1"/>
</dbReference>
<feature type="non-terminal residue" evidence="2">
    <location>
        <position position="1"/>
    </location>
</feature>
<evidence type="ECO:0000313" key="2">
    <source>
        <dbReference type="EMBL" id="OGD85640.1"/>
    </source>
</evidence>
<evidence type="ECO:0000313" key="3">
    <source>
        <dbReference type="Proteomes" id="UP000176317"/>
    </source>
</evidence>
<organism evidence="2 3">
    <name type="scientific">Candidatus Curtissbacteria bacterium RBG_13_35_7</name>
    <dbReference type="NCBI Taxonomy" id="1797705"/>
    <lineage>
        <taxon>Bacteria</taxon>
        <taxon>Candidatus Curtissiibacteriota</taxon>
    </lineage>
</organism>
<dbReference type="CDD" id="cd00487">
    <property type="entry name" value="Pep_deformylase"/>
    <property type="match status" value="1"/>
</dbReference>
<name>A0A1F5G190_9BACT</name>
<dbReference type="NCBIfam" id="TIGR00079">
    <property type="entry name" value="pept_deformyl"/>
    <property type="match status" value="1"/>
</dbReference>
<gene>
    <name evidence="2" type="ORF">A2164_02070</name>
</gene>
<dbReference type="AlphaFoldDB" id="A0A1F5G190"/>
<comment type="caution">
    <text evidence="2">The sequence shown here is derived from an EMBL/GenBank/DDBJ whole genome shotgun (WGS) entry which is preliminary data.</text>
</comment>
<comment type="similarity">
    <text evidence="1">Belongs to the polypeptide deformylase family.</text>
</comment>
<evidence type="ECO:0000256" key="1">
    <source>
        <dbReference type="ARBA" id="ARBA00010759"/>
    </source>
</evidence>
<dbReference type="GO" id="GO:0042586">
    <property type="term" value="F:peptide deformylase activity"/>
    <property type="evidence" value="ECO:0007669"/>
    <property type="project" value="InterPro"/>
</dbReference>
<proteinExistence type="inferred from homology"/>
<dbReference type="PANTHER" id="PTHR10458:SF22">
    <property type="entry name" value="PEPTIDE DEFORMYLASE"/>
    <property type="match status" value="1"/>
</dbReference>
<dbReference type="InterPro" id="IPR036821">
    <property type="entry name" value="Peptide_deformylase_sf"/>
</dbReference>
<dbReference type="PRINTS" id="PR01576">
    <property type="entry name" value="PDEFORMYLASE"/>
</dbReference>
<dbReference type="HAMAP" id="MF_00163">
    <property type="entry name" value="Pep_deformylase"/>
    <property type="match status" value="1"/>
</dbReference>
<dbReference type="PANTHER" id="PTHR10458">
    <property type="entry name" value="PEPTIDE DEFORMYLASE"/>
    <property type="match status" value="1"/>
</dbReference>
<accession>A0A1F5G190</accession>
<dbReference type="Proteomes" id="UP000176317">
    <property type="component" value="Unassembled WGS sequence"/>
</dbReference>
<dbReference type="SUPFAM" id="SSF56420">
    <property type="entry name" value="Peptide deformylase"/>
    <property type="match status" value="1"/>
</dbReference>
<reference evidence="2 3" key="1">
    <citation type="journal article" date="2016" name="Nat. Commun.">
        <title>Thousands of microbial genomes shed light on interconnected biogeochemical processes in an aquifer system.</title>
        <authorList>
            <person name="Anantharaman K."/>
            <person name="Brown C.T."/>
            <person name="Hug L.A."/>
            <person name="Sharon I."/>
            <person name="Castelle C.J."/>
            <person name="Probst A.J."/>
            <person name="Thomas B.C."/>
            <person name="Singh A."/>
            <person name="Wilkins M.J."/>
            <person name="Karaoz U."/>
            <person name="Brodie E.L."/>
            <person name="Williams K.H."/>
            <person name="Hubbard S.S."/>
            <person name="Banfield J.F."/>
        </authorList>
    </citation>
    <scope>NUCLEOTIDE SEQUENCE [LARGE SCALE GENOMIC DNA]</scope>
</reference>
<dbReference type="EMBL" id="MFAT01000060">
    <property type="protein sequence ID" value="OGD85640.1"/>
    <property type="molecule type" value="Genomic_DNA"/>
</dbReference>
<dbReference type="Gene3D" id="3.90.45.10">
    <property type="entry name" value="Peptide deformylase"/>
    <property type="match status" value="1"/>
</dbReference>